<sequence length="236" mass="27083">MTIKGIAHRGYPVKYIENTLPSFQAACELGFSQLELDVHLSKDGVPIVMHDKTLDRLSDGKGYIKDYTAEELRQFRISGTEVIPTLEEALLLVKDRLIVSIELKQEGELYTGLEEAVLEVVRRTGMIEQVYVISFDHFSVARMRELDADIPLGLVFHGSMPYVFPFMKEIKGQYLAVKLSFLTERYARMIEEAGIQLVVWPVDRLDEMEMVAKKYPSAIICTNELERWKSFVENRS</sequence>
<dbReference type="SUPFAM" id="SSF51695">
    <property type="entry name" value="PLC-like phosphodiesterases"/>
    <property type="match status" value="1"/>
</dbReference>
<gene>
    <name evidence="2" type="ORF">J2736_003215</name>
</gene>
<dbReference type="RefSeq" id="WP_310499573.1">
    <property type="nucleotide sequence ID" value="NZ_JAVDSB010000005.1"/>
</dbReference>
<dbReference type="PANTHER" id="PTHR46211">
    <property type="entry name" value="GLYCEROPHOSPHORYL DIESTER PHOSPHODIESTERASE"/>
    <property type="match status" value="1"/>
</dbReference>
<dbReference type="InterPro" id="IPR030395">
    <property type="entry name" value="GP_PDE_dom"/>
</dbReference>
<dbReference type="InterPro" id="IPR017946">
    <property type="entry name" value="PLC-like_Pdiesterase_TIM-brl"/>
</dbReference>
<dbReference type="EMBL" id="JAVDSB010000005">
    <property type="protein sequence ID" value="MDR6552013.1"/>
    <property type="molecule type" value="Genomic_DNA"/>
</dbReference>
<accession>A0ABU1NX01</accession>
<keyword evidence="2" id="KW-0378">Hydrolase</keyword>
<protein>
    <submittedName>
        <fullName evidence="2">Glycerophosphoryl diester phosphodiesterase</fullName>
        <ecNumber evidence="2">3.1.4.46</ecNumber>
    </submittedName>
</protein>
<dbReference type="Proteomes" id="UP001267290">
    <property type="component" value="Unassembled WGS sequence"/>
</dbReference>
<dbReference type="PANTHER" id="PTHR46211:SF14">
    <property type="entry name" value="GLYCEROPHOSPHODIESTER PHOSPHODIESTERASE"/>
    <property type="match status" value="1"/>
</dbReference>
<evidence type="ECO:0000259" key="1">
    <source>
        <dbReference type="PROSITE" id="PS51704"/>
    </source>
</evidence>
<dbReference type="PROSITE" id="PS51704">
    <property type="entry name" value="GP_PDE"/>
    <property type="match status" value="1"/>
</dbReference>
<proteinExistence type="predicted"/>
<reference evidence="2 3" key="1">
    <citation type="submission" date="2023-07" db="EMBL/GenBank/DDBJ databases">
        <title>Sorghum-associated microbial communities from plants grown in Nebraska, USA.</title>
        <authorList>
            <person name="Schachtman D."/>
        </authorList>
    </citation>
    <scope>NUCLEOTIDE SEQUENCE [LARGE SCALE GENOMIC DNA]</scope>
    <source>
        <strain evidence="2 3">CC258</strain>
    </source>
</reference>
<evidence type="ECO:0000313" key="3">
    <source>
        <dbReference type="Proteomes" id="UP001267290"/>
    </source>
</evidence>
<keyword evidence="3" id="KW-1185">Reference proteome</keyword>
<dbReference type="Gene3D" id="3.20.20.190">
    <property type="entry name" value="Phosphatidylinositol (PI) phosphodiesterase"/>
    <property type="match status" value="1"/>
</dbReference>
<name>A0ABU1NX01_9BACL</name>
<comment type="caution">
    <text evidence="2">The sequence shown here is derived from an EMBL/GenBank/DDBJ whole genome shotgun (WGS) entry which is preliminary data.</text>
</comment>
<organism evidence="2 3">
    <name type="scientific">Paenibacillus qinlingensis</name>
    <dbReference type="NCBI Taxonomy" id="1837343"/>
    <lineage>
        <taxon>Bacteria</taxon>
        <taxon>Bacillati</taxon>
        <taxon>Bacillota</taxon>
        <taxon>Bacilli</taxon>
        <taxon>Bacillales</taxon>
        <taxon>Paenibacillaceae</taxon>
        <taxon>Paenibacillus</taxon>
    </lineage>
</organism>
<evidence type="ECO:0000313" key="2">
    <source>
        <dbReference type="EMBL" id="MDR6552013.1"/>
    </source>
</evidence>
<dbReference type="GO" id="GO:0008889">
    <property type="term" value="F:glycerophosphodiester phosphodiesterase activity"/>
    <property type="evidence" value="ECO:0007669"/>
    <property type="project" value="UniProtKB-EC"/>
</dbReference>
<dbReference type="EC" id="3.1.4.46" evidence="2"/>
<dbReference type="Pfam" id="PF03009">
    <property type="entry name" value="GDPD"/>
    <property type="match status" value="1"/>
</dbReference>
<feature type="domain" description="GP-PDE" evidence="1">
    <location>
        <begin position="3"/>
        <end position="232"/>
    </location>
</feature>